<evidence type="ECO:0000313" key="3">
    <source>
        <dbReference type="Proteomes" id="UP000758603"/>
    </source>
</evidence>
<accession>A0A9P8RLR2</accession>
<evidence type="ECO:0000259" key="1">
    <source>
        <dbReference type="Pfam" id="PF00536"/>
    </source>
</evidence>
<proteinExistence type="predicted"/>
<gene>
    <name evidence="2" type="ORF">BKA67DRAFT_115784</name>
</gene>
<organism evidence="2 3">
    <name type="scientific">Truncatella angustata</name>
    <dbReference type="NCBI Taxonomy" id="152316"/>
    <lineage>
        <taxon>Eukaryota</taxon>
        <taxon>Fungi</taxon>
        <taxon>Dikarya</taxon>
        <taxon>Ascomycota</taxon>
        <taxon>Pezizomycotina</taxon>
        <taxon>Sordariomycetes</taxon>
        <taxon>Xylariomycetidae</taxon>
        <taxon>Amphisphaeriales</taxon>
        <taxon>Sporocadaceae</taxon>
        <taxon>Truncatella</taxon>
    </lineage>
</organism>
<dbReference type="Pfam" id="PF00536">
    <property type="entry name" value="SAM_1"/>
    <property type="match status" value="1"/>
</dbReference>
<dbReference type="Gene3D" id="1.10.150.50">
    <property type="entry name" value="Transcription Factor, Ets-1"/>
    <property type="match status" value="1"/>
</dbReference>
<dbReference type="InterPro" id="IPR013761">
    <property type="entry name" value="SAM/pointed_sf"/>
</dbReference>
<dbReference type="GeneID" id="70123814"/>
<dbReference type="OrthoDB" id="2162761at2759"/>
<protein>
    <recommendedName>
        <fullName evidence="1">SAM domain-containing protein</fullName>
    </recommendedName>
</protein>
<feature type="domain" description="SAM" evidence="1">
    <location>
        <begin position="7"/>
        <end position="51"/>
    </location>
</feature>
<dbReference type="AlphaFoldDB" id="A0A9P8RLR2"/>
<reference evidence="2" key="1">
    <citation type="journal article" date="2021" name="Nat. Commun.">
        <title>Genetic determinants of endophytism in the Arabidopsis root mycobiome.</title>
        <authorList>
            <person name="Mesny F."/>
            <person name="Miyauchi S."/>
            <person name="Thiergart T."/>
            <person name="Pickel B."/>
            <person name="Atanasova L."/>
            <person name="Karlsson M."/>
            <person name="Huettel B."/>
            <person name="Barry K.W."/>
            <person name="Haridas S."/>
            <person name="Chen C."/>
            <person name="Bauer D."/>
            <person name="Andreopoulos W."/>
            <person name="Pangilinan J."/>
            <person name="LaButti K."/>
            <person name="Riley R."/>
            <person name="Lipzen A."/>
            <person name="Clum A."/>
            <person name="Drula E."/>
            <person name="Henrissat B."/>
            <person name="Kohler A."/>
            <person name="Grigoriev I.V."/>
            <person name="Martin F.M."/>
            <person name="Hacquard S."/>
        </authorList>
    </citation>
    <scope>NUCLEOTIDE SEQUENCE</scope>
    <source>
        <strain evidence="2">MPI-SDFR-AT-0073</strain>
    </source>
</reference>
<dbReference type="RefSeq" id="XP_045952064.1">
    <property type="nucleotide sequence ID" value="XM_046094921.1"/>
</dbReference>
<name>A0A9P8RLR2_9PEZI</name>
<dbReference type="Proteomes" id="UP000758603">
    <property type="component" value="Unassembled WGS sequence"/>
</dbReference>
<comment type="caution">
    <text evidence="2">The sequence shown here is derived from an EMBL/GenBank/DDBJ whole genome shotgun (WGS) entry which is preliminary data.</text>
</comment>
<keyword evidence="3" id="KW-1185">Reference proteome</keyword>
<evidence type="ECO:0000313" key="2">
    <source>
        <dbReference type="EMBL" id="KAH6645550.1"/>
    </source>
</evidence>
<dbReference type="InterPro" id="IPR001660">
    <property type="entry name" value="SAM"/>
</dbReference>
<sequence length="232" mass="25330">MGTPSFAELVQSAGLSPYTARLRENGFDDVTTLCDMTEDDMVEIGLTSYHRTFLDALFTQVRSKIAITAGSVVYPTIDCGQAGTLPLPSNVDATVVDSDSETTTSRHIAGESEAVLPSQLVFMPLGTEMLTAASTWTNITSDTSVIQNLLALYFCWEYPIFASLSREHSSKTSVKAKLATALRFWLMLCSHWATPILASTSAQRTLKALTHRGMSSSQSRRGYLMPKKITTL</sequence>
<dbReference type="SUPFAM" id="SSF47769">
    <property type="entry name" value="SAM/Pointed domain"/>
    <property type="match status" value="1"/>
</dbReference>
<dbReference type="EMBL" id="JAGPXC010000011">
    <property type="protein sequence ID" value="KAH6645550.1"/>
    <property type="molecule type" value="Genomic_DNA"/>
</dbReference>